<name>A0A1I3KUG5_9BURK</name>
<accession>A0A1I3KUG5</accession>
<sequence>MRFMMMIKASATSEAGGMPSEELIAAMTTYHEELAKAGVLLDATGLQPSSTGWRIQYSNGQRRVIDGPFAETKELIAGYTLIQVRSREEAMEWARRFPAPFGELADGEIEVRQIFELDDFGPSDAVDRFRKLDTVHHQAATN</sequence>
<dbReference type="AlphaFoldDB" id="A0A1I3KUG5"/>
<dbReference type="RefSeq" id="WP_091011764.1">
    <property type="nucleotide sequence ID" value="NZ_CP041743.1"/>
</dbReference>
<evidence type="ECO:0000259" key="2">
    <source>
        <dbReference type="Pfam" id="PF03795"/>
    </source>
</evidence>
<dbReference type="InterPro" id="IPR005545">
    <property type="entry name" value="YCII"/>
</dbReference>
<dbReference type="SUPFAM" id="SSF54909">
    <property type="entry name" value="Dimeric alpha+beta barrel"/>
    <property type="match status" value="1"/>
</dbReference>
<keyword evidence="4" id="KW-1185">Reference proteome</keyword>
<dbReference type="PANTHER" id="PTHR35174">
    <property type="entry name" value="BLL7171 PROTEIN-RELATED"/>
    <property type="match status" value="1"/>
</dbReference>
<dbReference type="EMBL" id="FOQU01000004">
    <property type="protein sequence ID" value="SFI76133.1"/>
    <property type="molecule type" value="Genomic_DNA"/>
</dbReference>
<feature type="domain" description="YCII-related" evidence="2">
    <location>
        <begin position="1"/>
        <end position="117"/>
    </location>
</feature>
<gene>
    <name evidence="3" type="ORF">SAMN05192543_104129</name>
</gene>
<protein>
    <submittedName>
        <fullName evidence="3">Uncharacterized conserved protein</fullName>
    </submittedName>
</protein>
<dbReference type="InterPro" id="IPR011008">
    <property type="entry name" value="Dimeric_a/b-barrel"/>
</dbReference>
<proteinExistence type="inferred from homology"/>
<evidence type="ECO:0000313" key="3">
    <source>
        <dbReference type="EMBL" id="SFI76133.1"/>
    </source>
</evidence>
<evidence type="ECO:0000256" key="1">
    <source>
        <dbReference type="ARBA" id="ARBA00007689"/>
    </source>
</evidence>
<dbReference type="OrthoDB" id="9807535at2"/>
<dbReference type="Proteomes" id="UP000199548">
    <property type="component" value="Unassembled WGS sequence"/>
</dbReference>
<dbReference type="Pfam" id="PF03795">
    <property type="entry name" value="YCII"/>
    <property type="match status" value="1"/>
</dbReference>
<dbReference type="STRING" id="420953.SAMN05192543_104129"/>
<organism evidence="3 4">
    <name type="scientific">Paraburkholderia megapolitana</name>
    <dbReference type="NCBI Taxonomy" id="420953"/>
    <lineage>
        <taxon>Bacteria</taxon>
        <taxon>Pseudomonadati</taxon>
        <taxon>Pseudomonadota</taxon>
        <taxon>Betaproteobacteria</taxon>
        <taxon>Burkholderiales</taxon>
        <taxon>Burkholderiaceae</taxon>
        <taxon>Paraburkholderia</taxon>
    </lineage>
</organism>
<dbReference type="Gene3D" id="3.30.70.1060">
    <property type="entry name" value="Dimeric alpha+beta barrel"/>
    <property type="match status" value="1"/>
</dbReference>
<evidence type="ECO:0000313" key="4">
    <source>
        <dbReference type="Proteomes" id="UP000199548"/>
    </source>
</evidence>
<comment type="similarity">
    <text evidence="1">Belongs to the YciI family.</text>
</comment>
<dbReference type="PANTHER" id="PTHR35174:SF4">
    <property type="entry name" value="BLL7163 PROTEIN"/>
    <property type="match status" value="1"/>
</dbReference>
<reference evidence="3 4" key="1">
    <citation type="submission" date="2016-10" db="EMBL/GenBank/DDBJ databases">
        <authorList>
            <person name="de Groot N.N."/>
        </authorList>
    </citation>
    <scope>NUCLEOTIDE SEQUENCE [LARGE SCALE GENOMIC DNA]</scope>
    <source>
        <strain evidence="3 4">LMG 23650</strain>
    </source>
</reference>